<dbReference type="AlphaFoldDB" id="A0A413ITZ5"/>
<keyword evidence="1" id="KW-0238">DNA-binding</keyword>
<dbReference type="InterPro" id="IPR025269">
    <property type="entry name" value="SAM-like_dom"/>
</dbReference>
<dbReference type="SUPFAM" id="SSF56349">
    <property type="entry name" value="DNA breaking-rejoining enzymes"/>
    <property type="match status" value="1"/>
</dbReference>
<dbReference type="OrthoDB" id="5326076at2"/>
<comment type="caution">
    <text evidence="4">The sequence shown here is derived from an EMBL/GenBank/DDBJ whole genome shotgun (WGS) entry which is preliminary data.</text>
</comment>
<dbReference type="InterPro" id="IPR010998">
    <property type="entry name" value="Integrase_recombinase_N"/>
</dbReference>
<dbReference type="InterPro" id="IPR011010">
    <property type="entry name" value="DNA_brk_join_enz"/>
</dbReference>
<dbReference type="GO" id="GO:0003677">
    <property type="term" value="F:DNA binding"/>
    <property type="evidence" value="ECO:0007669"/>
    <property type="project" value="UniProtKB-KW"/>
</dbReference>
<dbReference type="GO" id="GO:0006310">
    <property type="term" value="P:DNA recombination"/>
    <property type="evidence" value="ECO:0007669"/>
    <property type="project" value="UniProtKB-KW"/>
</dbReference>
<dbReference type="InterPro" id="IPR013762">
    <property type="entry name" value="Integrase-like_cat_sf"/>
</dbReference>
<dbReference type="Proteomes" id="UP000286063">
    <property type="component" value="Unassembled WGS sequence"/>
</dbReference>
<accession>A0A413ITZ5</accession>
<sequence>MKIGIAIRDVSEITGKWHVKIYVSSKGSNTVYIPTGIYVRSNEFDDANGEVVNIPLASMYNAQIADKIARYKKIIFQFGDIINDYPAKKIKEIITKSEKNKKNGLVSFISVANDYISELHKEGREGYATTLESTNNVLKKYFKSKDVYFIDLDSDSIAEFKRNYVKNTGKEVTANKHLRNIKRIYNLAIAKRLIDKESYPFDAISIPSDYNAKIRKLDAEIIKVIYNESGIGRDFFMLSFFFCGMNLKDIFEMEYFPDIIDIDRAKTSRTARFVHLRLSIPAEAKEILARYADPSRQKMILTQFSHERYLNHRINDDLYAIAAKHGFKRFSFTYARHSWATIAGRLRISDDVIDKAQMRSVTGEMIERYREYDFSQVEEANRKVIDHTLYMV</sequence>
<dbReference type="Gene3D" id="1.10.150.130">
    <property type="match status" value="1"/>
</dbReference>
<evidence type="ECO:0000256" key="2">
    <source>
        <dbReference type="ARBA" id="ARBA00023172"/>
    </source>
</evidence>
<evidence type="ECO:0000256" key="1">
    <source>
        <dbReference type="ARBA" id="ARBA00023125"/>
    </source>
</evidence>
<feature type="domain" description="Phage integrase SAM-like" evidence="3">
    <location>
        <begin position="107"/>
        <end position="202"/>
    </location>
</feature>
<evidence type="ECO:0000259" key="3">
    <source>
        <dbReference type="Pfam" id="PF13102"/>
    </source>
</evidence>
<dbReference type="Pfam" id="PF13102">
    <property type="entry name" value="Phage_int_SAM_5"/>
    <property type="match status" value="1"/>
</dbReference>
<dbReference type="EMBL" id="QSCR01000001">
    <property type="protein sequence ID" value="RGY21379.1"/>
    <property type="molecule type" value="Genomic_DNA"/>
</dbReference>
<reference evidence="4 5" key="1">
    <citation type="submission" date="2018-08" db="EMBL/GenBank/DDBJ databases">
        <title>A genome reference for cultivated species of the human gut microbiota.</title>
        <authorList>
            <person name="Zou Y."/>
            <person name="Xue W."/>
            <person name="Luo G."/>
        </authorList>
    </citation>
    <scope>NUCLEOTIDE SEQUENCE [LARGE SCALE GENOMIC DNA]</scope>
    <source>
        <strain evidence="4 5">OF02-7</strain>
    </source>
</reference>
<dbReference type="GO" id="GO:0015074">
    <property type="term" value="P:DNA integration"/>
    <property type="evidence" value="ECO:0007669"/>
    <property type="project" value="InterPro"/>
</dbReference>
<dbReference type="RefSeq" id="WP_117774522.1">
    <property type="nucleotide sequence ID" value="NZ_QSCR01000001.1"/>
</dbReference>
<evidence type="ECO:0000313" key="4">
    <source>
        <dbReference type="EMBL" id="RGY21379.1"/>
    </source>
</evidence>
<keyword evidence="2" id="KW-0233">DNA recombination</keyword>
<organism evidence="4 5">
    <name type="scientific">Butyricimonas virosa</name>
    <dbReference type="NCBI Taxonomy" id="544645"/>
    <lineage>
        <taxon>Bacteria</taxon>
        <taxon>Pseudomonadati</taxon>
        <taxon>Bacteroidota</taxon>
        <taxon>Bacteroidia</taxon>
        <taxon>Bacteroidales</taxon>
        <taxon>Odoribacteraceae</taxon>
        <taxon>Butyricimonas</taxon>
    </lineage>
</organism>
<gene>
    <name evidence="4" type="ORF">DXA50_00550</name>
</gene>
<evidence type="ECO:0000313" key="5">
    <source>
        <dbReference type="Proteomes" id="UP000286063"/>
    </source>
</evidence>
<name>A0A413ITZ5_9BACT</name>
<dbReference type="Gene3D" id="1.10.443.10">
    <property type="entry name" value="Intergrase catalytic core"/>
    <property type="match status" value="1"/>
</dbReference>
<protein>
    <recommendedName>
        <fullName evidence="3">Phage integrase SAM-like domain-containing protein</fullName>
    </recommendedName>
</protein>
<proteinExistence type="predicted"/>